<dbReference type="OrthoDB" id="329550at2157"/>
<evidence type="ECO:0000313" key="2">
    <source>
        <dbReference type="Proteomes" id="UP000011575"/>
    </source>
</evidence>
<comment type="caution">
    <text evidence="1">The sequence shown here is derived from an EMBL/GenBank/DDBJ whole genome shotgun (WGS) entry which is preliminary data.</text>
</comment>
<evidence type="ECO:0000313" key="1">
    <source>
        <dbReference type="EMBL" id="EMA68970.1"/>
    </source>
</evidence>
<dbReference type="STRING" id="1230454.C461_05047"/>
<dbReference type="RefSeq" id="WP_007999186.1">
    <property type="nucleotide sequence ID" value="NZ_AOJI01000017.1"/>
</dbReference>
<keyword evidence="2" id="KW-1185">Reference proteome</keyword>
<name>M0PJQ3_9EURY</name>
<dbReference type="EMBL" id="AOJI01000017">
    <property type="protein sequence ID" value="EMA68970.1"/>
    <property type="molecule type" value="Genomic_DNA"/>
</dbReference>
<proteinExistence type="predicted"/>
<dbReference type="PATRIC" id="fig|1230454.4.peg.1030"/>
<organism evidence="1 2">
    <name type="scientific">Halorubrum aidingense JCM 13560</name>
    <dbReference type="NCBI Taxonomy" id="1230454"/>
    <lineage>
        <taxon>Archaea</taxon>
        <taxon>Methanobacteriati</taxon>
        <taxon>Methanobacteriota</taxon>
        <taxon>Stenosarchaea group</taxon>
        <taxon>Halobacteria</taxon>
        <taxon>Halobacteriales</taxon>
        <taxon>Haloferacaceae</taxon>
        <taxon>Halorubrum</taxon>
    </lineage>
</organism>
<reference evidence="1 2" key="1">
    <citation type="journal article" date="2014" name="PLoS Genet.">
        <title>Phylogenetically driven sequencing of extremely halophilic archaea reveals strategies for static and dynamic osmo-response.</title>
        <authorList>
            <person name="Becker E.A."/>
            <person name="Seitzer P.M."/>
            <person name="Tritt A."/>
            <person name="Larsen D."/>
            <person name="Krusor M."/>
            <person name="Yao A.I."/>
            <person name="Wu D."/>
            <person name="Madern D."/>
            <person name="Eisen J.A."/>
            <person name="Darling A.E."/>
            <person name="Facciotti M.T."/>
        </authorList>
    </citation>
    <scope>NUCLEOTIDE SEQUENCE [LARGE SCALE GENOMIC DNA]</scope>
    <source>
        <strain evidence="1 2">JCM 13560</strain>
    </source>
</reference>
<accession>M0PJQ3</accession>
<protein>
    <recommendedName>
        <fullName evidence="3">Lipoprotein</fullName>
    </recommendedName>
</protein>
<gene>
    <name evidence="1" type="ORF">C461_05047</name>
</gene>
<evidence type="ECO:0008006" key="3">
    <source>
        <dbReference type="Google" id="ProtNLM"/>
    </source>
</evidence>
<dbReference type="AlphaFoldDB" id="M0PJQ3"/>
<dbReference type="PROSITE" id="PS51257">
    <property type="entry name" value="PROKAR_LIPOPROTEIN"/>
    <property type="match status" value="1"/>
</dbReference>
<dbReference type="Proteomes" id="UP000011575">
    <property type="component" value="Unassembled WGS sequence"/>
</dbReference>
<sequence length="129" mass="13377">MDRRELLTAAAATVTAGAISGCLGLGEAEPGRLDLTVRSDGDAPVDVKVVVRGDDGTIYAERSERVDVGVARAFEATVGGTGRHEVTVTGDDWEGRLAWDASVCGLFDGTVAVDTDRTVAVAGECVEPR</sequence>